<keyword evidence="2 4" id="KW-0238">DNA-binding</keyword>
<dbReference type="PROSITE" id="PS50977">
    <property type="entry name" value="HTH_TETR_2"/>
    <property type="match status" value="1"/>
</dbReference>
<evidence type="ECO:0000259" key="5">
    <source>
        <dbReference type="PROSITE" id="PS50977"/>
    </source>
</evidence>
<feature type="domain" description="HTH tetR-type" evidence="5">
    <location>
        <begin position="30"/>
        <end position="90"/>
    </location>
</feature>
<dbReference type="EMBL" id="JBHRUV010000029">
    <property type="protein sequence ID" value="MFC3265985.1"/>
    <property type="molecule type" value="Genomic_DNA"/>
</dbReference>
<organism evidence="6 7">
    <name type="scientific">Camelimonas abortus</name>
    <dbReference type="NCBI Taxonomy" id="1017184"/>
    <lineage>
        <taxon>Bacteria</taxon>
        <taxon>Pseudomonadati</taxon>
        <taxon>Pseudomonadota</taxon>
        <taxon>Alphaproteobacteria</taxon>
        <taxon>Hyphomicrobiales</taxon>
        <taxon>Chelatococcaceae</taxon>
        <taxon>Camelimonas</taxon>
    </lineage>
</organism>
<keyword evidence="1" id="KW-0805">Transcription regulation</keyword>
<dbReference type="Pfam" id="PF00440">
    <property type="entry name" value="TetR_N"/>
    <property type="match status" value="1"/>
</dbReference>
<evidence type="ECO:0000313" key="6">
    <source>
        <dbReference type="EMBL" id="MFC3265985.1"/>
    </source>
</evidence>
<feature type="DNA-binding region" description="H-T-H motif" evidence="4">
    <location>
        <begin position="53"/>
        <end position="72"/>
    </location>
</feature>
<evidence type="ECO:0000256" key="1">
    <source>
        <dbReference type="ARBA" id="ARBA00023015"/>
    </source>
</evidence>
<name>A0ABV7LEA7_9HYPH</name>
<dbReference type="InterPro" id="IPR001647">
    <property type="entry name" value="HTH_TetR"/>
</dbReference>
<dbReference type="PANTHER" id="PTHR30055">
    <property type="entry name" value="HTH-TYPE TRANSCRIPTIONAL REGULATOR RUTR"/>
    <property type="match status" value="1"/>
</dbReference>
<gene>
    <name evidence="6" type="ORF">ACFOEX_06430</name>
</gene>
<evidence type="ECO:0000256" key="3">
    <source>
        <dbReference type="ARBA" id="ARBA00023163"/>
    </source>
</evidence>
<sequence length="237" mass="25657">MQDWGLDIEGRLSAACARTPTGRALTGRGRNTRLRLLQAVVDCLNSLGYAATTTQAVAELAGASRGSLLHQFPTRVHMMAAAADHAMALMIADSRARFGQIGSPVERLRQFCHVIEATQRQPAAQALNEILLASRWEEGLAGPLRKVTENVERIMDADIRRMALEAGVTSPDALRVRTRAIIAAMRGFAIELLFNADRAVTHQAIAVIRADYDRFLNGILPRVEQEGGPASHSPASG</sequence>
<dbReference type="RefSeq" id="WP_376831442.1">
    <property type="nucleotide sequence ID" value="NZ_JBHLWR010000006.1"/>
</dbReference>
<comment type="caution">
    <text evidence="6">The sequence shown here is derived from an EMBL/GenBank/DDBJ whole genome shotgun (WGS) entry which is preliminary data.</text>
</comment>
<dbReference type="InterPro" id="IPR050109">
    <property type="entry name" value="HTH-type_TetR-like_transc_reg"/>
</dbReference>
<evidence type="ECO:0000313" key="7">
    <source>
        <dbReference type="Proteomes" id="UP001595536"/>
    </source>
</evidence>
<dbReference type="Proteomes" id="UP001595536">
    <property type="component" value="Unassembled WGS sequence"/>
</dbReference>
<dbReference type="PANTHER" id="PTHR30055:SF234">
    <property type="entry name" value="HTH-TYPE TRANSCRIPTIONAL REGULATOR BETI"/>
    <property type="match status" value="1"/>
</dbReference>
<reference evidence="7" key="1">
    <citation type="journal article" date="2019" name="Int. J. Syst. Evol. Microbiol.">
        <title>The Global Catalogue of Microorganisms (GCM) 10K type strain sequencing project: providing services to taxonomists for standard genome sequencing and annotation.</title>
        <authorList>
            <consortium name="The Broad Institute Genomics Platform"/>
            <consortium name="The Broad Institute Genome Sequencing Center for Infectious Disease"/>
            <person name="Wu L."/>
            <person name="Ma J."/>
        </authorList>
    </citation>
    <scope>NUCLEOTIDE SEQUENCE [LARGE SCALE GENOMIC DNA]</scope>
    <source>
        <strain evidence="7">CCM 7941</strain>
    </source>
</reference>
<accession>A0ABV7LEA7</accession>
<dbReference type="SUPFAM" id="SSF46689">
    <property type="entry name" value="Homeodomain-like"/>
    <property type="match status" value="1"/>
</dbReference>
<keyword evidence="7" id="KW-1185">Reference proteome</keyword>
<proteinExistence type="predicted"/>
<evidence type="ECO:0000256" key="2">
    <source>
        <dbReference type="ARBA" id="ARBA00023125"/>
    </source>
</evidence>
<evidence type="ECO:0000256" key="4">
    <source>
        <dbReference type="PROSITE-ProRule" id="PRU00335"/>
    </source>
</evidence>
<keyword evidence="3" id="KW-0804">Transcription</keyword>
<protein>
    <submittedName>
        <fullName evidence="6">TetR/AcrR family transcriptional regulator</fullName>
    </submittedName>
</protein>
<dbReference type="Gene3D" id="1.10.357.10">
    <property type="entry name" value="Tetracycline Repressor, domain 2"/>
    <property type="match status" value="1"/>
</dbReference>
<dbReference type="InterPro" id="IPR009057">
    <property type="entry name" value="Homeodomain-like_sf"/>
</dbReference>